<protein>
    <submittedName>
        <fullName evidence="2">Uncharacterized protein</fullName>
    </submittedName>
</protein>
<feature type="region of interest" description="Disordered" evidence="1">
    <location>
        <begin position="97"/>
        <end position="119"/>
    </location>
</feature>
<reference evidence="2" key="1">
    <citation type="submission" date="2020-03" db="EMBL/GenBank/DDBJ databases">
        <authorList>
            <person name="Weist P."/>
        </authorList>
    </citation>
    <scope>NUCLEOTIDE SEQUENCE</scope>
</reference>
<name>A0A9N7Z9A7_PLEPL</name>
<sequence>MLEDLEKTFTGTGINMQTPHREQEETRIRSGKLLAWATVELAGSVRSPDAGIESSECCHMLDLGGASSKCAEQRDSDHELRALAEENNMAGIRQLQSPRQAGLQSARKGHAHTPESWPVSQLSLTPAQLPSPAYPHAWVMSLLKSLACYPRMHSNASRQHPLACAAPTSPHARITGRASSPPPPPHQYSKVNNTSRVEQYQAPAAPAKILLVPAHPFLTPFIST</sequence>
<accession>A0A9N7Z9A7</accession>
<dbReference type="AlphaFoldDB" id="A0A9N7Z9A7"/>
<organism evidence="2 3">
    <name type="scientific">Pleuronectes platessa</name>
    <name type="common">European plaice</name>
    <dbReference type="NCBI Taxonomy" id="8262"/>
    <lineage>
        <taxon>Eukaryota</taxon>
        <taxon>Metazoa</taxon>
        <taxon>Chordata</taxon>
        <taxon>Craniata</taxon>
        <taxon>Vertebrata</taxon>
        <taxon>Euteleostomi</taxon>
        <taxon>Actinopterygii</taxon>
        <taxon>Neopterygii</taxon>
        <taxon>Teleostei</taxon>
        <taxon>Neoteleostei</taxon>
        <taxon>Acanthomorphata</taxon>
        <taxon>Carangaria</taxon>
        <taxon>Pleuronectiformes</taxon>
        <taxon>Pleuronectoidei</taxon>
        <taxon>Pleuronectidae</taxon>
        <taxon>Pleuronectes</taxon>
    </lineage>
</organism>
<feature type="compositionally biased region" description="Polar residues" evidence="1">
    <location>
        <begin position="9"/>
        <end position="18"/>
    </location>
</feature>
<dbReference type="Proteomes" id="UP001153269">
    <property type="component" value="Unassembled WGS sequence"/>
</dbReference>
<evidence type="ECO:0000313" key="3">
    <source>
        <dbReference type="Proteomes" id="UP001153269"/>
    </source>
</evidence>
<feature type="region of interest" description="Disordered" evidence="1">
    <location>
        <begin position="1"/>
        <end position="23"/>
    </location>
</feature>
<gene>
    <name evidence="2" type="ORF">PLEPLA_LOCUS47900</name>
</gene>
<evidence type="ECO:0000256" key="1">
    <source>
        <dbReference type="SAM" id="MobiDB-lite"/>
    </source>
</evidence>
<evidence type="ECO:0000313" key="2">
    <source>
        <dbReference type="EMBL" id="CAB1460063.1"/>
    </source>
</evidence>
<keyword evidence="3" id="KW-1185">Reference proteome</keyword>
<dbReference type="EMBL" id="CADEAL010004458">
    <property type="protein sequence ID" value="CAB1460063.1"/>
    <property type="molecule type" value="Genomic_DNA"/>
</dbReference>
<comment type="caution">
    <text evidence="2">The sequence shown here is derived from an EMBL/GenBank/DDBJ whole genome shotgun (WGS) entry which is preliminary data.</text>
</comment>
<proteinExistence type="predicted"/>
<feature type="region of interest" description="Disordered" evidence="1">
    <location>
        <begin position="162"/>
        <end position="189"/>
    </location>
</feature>